<evidence type="ECO:0000313" key="2">
    <source>
        <dbReference type="Proteomes" id="UP000002640"/>
    </source>
</evidence>
<accession>G4YLP3</accession>
<evidence type="ECO:0000313" key="1">
    <source>
        <dbReference type="EMBL" id="EGZ30524.1"/>
    </source>
</evidence>
<sequence>MPAAPSIALQQERAVINSAELALEGALCQASNAFDVGADAAQRVYEATIPLLREVEAISERMGHYEFNYRVDIATYSQSTTLVDALQPALDKTEAALREANERLLRLTALTQSGSWACDCERSRMGTIVVTARATINALWDLTKERQANISIIQATLTSAGGNGGAPFITLVVSRSTYVRVDYLSKLLDRVVWTHLYNFKPARDWPNKIDNIIEANSSEPPLVNPKAQQEK</sequence>
<proteinExistence type="predicted"/>
<dbReference type="EMBL" id="JH159151">
    <property type="protein sequence ID" value="EGZ30524.1"/>
    <property type="molecule type" value="Genomic_DNA"/>
</dbReference>
<organism evidence="1 2">
    <name type="scientific">Phytophthora sojae (strain P6497)</name>
    <name type="common">Soybean stem and root rot agent</name>
    <name type="synonym">Phytophthora megasperma f. sp. glycines</name>
    <dbReference type="NCBI Taxonomy" id="1094619"/>
    <lineage>
        <taxon>Eukaryota</taxon>
        <taxon>Sar</taxon>
        <taxon>Stramenopiles</taxon>
        <taxon>Oomycota</taxon>
        <taxon>Peronosporomycetes</taxon>
        <taxon>Peronosporales</taxon>
        <taxon>Peronosporaceae</taxon>
        <taxon>Phytophthora</taxon>
    </lineage>
</organism>
<dbReference type="GeneID" id="20641230"/>
<gene>
    <name evidence="1" type="ORF">PHYSODRAFT_295295</name>
</gene>
<dbReference type="InParanoid" id="G4YLP3"/>
<dbReference type="Proteomes" id="UP000002640">
    <property type="component" value="Unassembled WGS sequence"/>
</dbReference>
<keyword evidence="2" id="KW-1185">Reference proteome</keyword>
<name>G4YLP3_PHYSP</name>
<dbReference type="AlphaFoldDB" id="G4YLP3"/>
<protein>
    <submittedName>
        <fullName evidence="1">Uncharacterized protein</fullName>
    </submittedName>
</protein>
<dbReference type="KEGG" id="psoj:PHYSODRAFT_295295"/>
<reference evidence="1 2" key="1">
    <citation type="journal article" date="2006" name="Science">
        <title>Phytophthora genome sequences uncover evolutionary origins and mechanisms of pathogenesis.</title>
        <authorList>
            <person name="Tyler B.M."/>
            <person name="Tripathy S."/>
            <person name="Zhang X."/>
            <person name="Dehal P."/>
            <person name="Jiang R.H."/>
            <person name="Aerts A."/>
            <person name="Arredondo F.D."/>
            <person name="Baxter L."/>
            <person name="Bensasson D."/>
            <person name="Beynon J.L."/>
            <person name="Chapman J."/>
            <person name="Damasceno C.M."/>
            <person name="Dorrance A.E."/>
            <person name="Dou D."/>
            <person name="Dickerman A.W."/>
            <person name="Dubchak I.L."/>
            <person name="Garbelotto M."/>
            <person name="Gijzen M."/>
            <person name="Gordon S.G."/>
            <person name="Govers F."/>
            <person name="Grunwald N.J."/>
            <person name="Huang W."/>
            <person name="Ivors K.L."/>
            <person name="Jones R.W."/>
            <person name="Kamoun S."/>
            <person name="Krampis K."/>
            <person name="Lamour K.H."/>
            <person name="Lee M.K."/>
            <person name="McDonald W.H."/>
            <person name="Medina M."/>
            <person name="Meijer H.J."/>
            <person name="Nordberg E.K."/>
            <person name="Maclean D.J."/>
            <person name="Ospina-Giraldo M.D."/>
            <person name="Morris P.F."/>
            <person name="Phuntumart V."/>
            <person name="Putnam N.H."/>
            <person name="Rash S."/>
            <person name="Rose J.K."/>
            <person name="Sakihama Y."/>
            <person name="Salamov A.A."/>
            <person name="Savidor A."/>
            <person name="Scheuring C.F."/>
            <person name="Smith B.M."/>
            <person name="Sobral B.W."/>
            <person name="Terry A."/>
            <person name="Torto-Alalibo T.A."/>
            <person name="Win J."/>
            <person name="Xu Z."/>
            <person name="Zhang H."/>
            <person name="Grigoriev I.V."/>
            <person name="Rokhsar D.S."/>
            <person name="Boore J.L."/>
        </authorList>
    </citation>
    <scope>NUCLEOTIDE SEQUENCE [LARGE SCALE GENOMIC DNA]</scope>
    <source>
        <strain evidence="1 2">P6497</strain>
    </source>
</reference>
<dbReference type="RefSeq" id="XP_009517799.1">
    <property type="nucleotide sequence ID" value="XM_009519504.1"/>
</dbReference>